<organism evidence="1 2">
    <name type="scientific">Zopfia rhizophila CBS 207.26</name>
    <dbReference type="NCBI Taxonomy" id="1314779"/>
    <lineage>
        <taxon>Eukaryota</taxon>
        <taxon>Fungi</taxon>
        <taxon>Dikarya</taxon>
        <taxon>Ascomycota</taxon>
        <taxon>Pezizomycotina</taxon>
        <taxon>Dothideomycetes</taxon>
        <taxon>Dothideomycetes incertae sedis</taxon>
        <taxon>Zopfiaceae</taxon>
        <taxon>Zopfia</taxon>
    </lineage>
</organism>
<sequence>MPFSVHAVCFVSATREAPFTVSIPLPLPIVVICSYHSEHHKTRSKTSEDSLIAPYRDVFANQQIVV</sequence>
<evidence type="ECO:0000313" key="2">
    <source>
        <dbReference type="Proteomes" id="UP000800200"/>
    </source>
</evidence>
<dbReference type="EMBL" id="ML994626">
    <property type="protein sequence ID" value="KAF2187829.1"/>
    <property type="molecule type" value="Genomic_DNA"/>
</dbReference>
<accession>A0A6A6EBA1</accession>
<reference evidence="1" key="1">
    <citation type="journal article" date="2020" name="Stud. Mycol.">
        <title>101 Dothideomycetes genomes: a test case for predicting lifestyles and emergence of pathogens.</title>
        <authorList>
            <person name="Haridas S."/>
            <person name="Albert R."/>
            <person name="Binder M."/>
            <person name="Bloem J."/>
            <person name="Labutti K."/>
            <person name="Salamov A."/>
            <person name="Andreopoulos B."/>
            <person name="Baker S."/>
            <person name="Barry K."/>
            <person name="Bills G."/>
            <person name="Bluhm B."/>
            <person name="Cannon C."/>
            <person name="Castanera R."/>
            <person name="Culley D."/>
            <person name="Daum C."/>
            <person name="Ezra D."/>
            <person name="Gonzalez J."/>
            <person name="Henrissat B."/>
            <person name="Kuo A."/>
            <person name="Liang C."/>
            <person name="Lipzen A."/>
            <person name="Lutzoni F."/>
            <person name="Magnuson J."/>
            <person name="Mondo S."/>
            <person name="Nolan M."/>
            <person name="Ohm R."/>
            <person name="Pangilinan J."/>
            <person name="Park H.-J."/>
            <person name="Ramirez L."/>
            <person name="Alfaro M."/>
            <person name="Sun H."/>
            <person name="Tritt A."/>
            <person name="Yoshinaga Y."/>
            <person name="Zwiers L.-H."/>
            <person name="Turgeon B."/>
            <person name="Goodwin S."/>
            <person name="Spatafora J."/>
            <person name="Crous P."/>
            <person name="Grigoriev I."/>
        </authorList>
    </citation>
    <scope>NUCLEOTIDE SEQUENCE</scope>
    <source>
        <strain evidence="1">CBS 207.26</strain>
    </source>
</reference>
<name>A0A6A6EBA1_9PEZI</name>
<protein>
    <submittedName>
        <fullName evidence="1">Uncharacterized protein</fullName>
    </submittedName>
</protein>
<keyword evidence="2" id="KW-1185">Reference proteome</keyword>
<dbReference type="Proteomes" id="UP000800200">
    <property type="component" value="Unassembled WGS sequence"/>
</dbReference>
<proteinExistence type="predicted"/>
<gene>
    <name evidence="1" type="ORF">K469DRAFT_704789</name>
</gene>
<evidence type="ECO:0000313" key="1">
    <source>
        <dbReference type="EMBL" id="KAF2187829.1"/>
    </source>
</evidence>
<dbReference type="AlphaFoldDB" id="A0A6A6EBA1"/>